<feature type="compositionally biased region" description="Basic residues" evidence="1">
    <location>
        <begin position="165"/>
        <end position="176"/>
    </location>
</feature>
<reference evidence="3" key="1">
    <citation type="submission" date="2017-02" db="UniProtKB">
        <authorList>
            <consortium name="WormBaseParasite"/>
        </authorList>
    </citation>
    <scope>IDENTIFICATION</scope>
</reference>
<dbReference type="AlphaFoldDB" id="A0A0N4ZGQ6"/>
<evidence type="ECO:0000313" key="3">
    <source>
        <dbReference type="WBParaSite" id="PTRK_0000696400.1"/>
    </source>
</evidence>
<dbReference type="SUPFAM" id="SSF51905">
    <property type="entry name" value="FAD/NAD(P)-binding domain"/>
    <property type="match status" value="1"/>
</dbReference>
<feature type="region of interest" description="Disordered" evidence="1">
    <location>
        <begin position="55"/>
        <end position="106"/>
    </location>
</feature>
<name>A0A0N4ZGQ6_PARTI</name>
<proteinExistence type="predicted"/>
<feature type="region of interest" description="Disordered" evidence="1">
    <location>
        <begin position="136"/>
        <end position="176"/>
    </location>
</feature>
<protein>
    <submittedName>
        <fullName evidence="3">Pyr_redox_2 domain-containing protein</fullName>
    </submittedName>
</protein>
<sequence length="176" mass="18837">MIEGGAKNAWQEAVIDNLPPLEALVGAEREVMEYDVVIVGGGPAGLDFRRRAGEVGRDRRPCPVGRRDRSQGAERALPRLEGTRRAAGDAGDQGQVPGPGPAGAGVAADVRPAALHAQRRLLHRLAGQCRALAGRTGGRLGRRGLSRHGRQPCGLGGRDRPGEGRRRRRLRHRPRG</sequence>
<keyword evidence="2" id="KW-1185">Reference proteome</keyword>
<dbReference type="WBParaSite" id="PTRK_0000696400.1">
    <property type="protein sequence ID" value="PTRK_0000696400.1"/>
    <property type="gene ID" value="PTRK_0000696400"/>
</dbReference>
<dbReference type="InterPro" id="IPR036188">
    <property type="entry name" value="FAD/NAD-bd_sf"/>
</dbReference>
<feature type="compositionally biased region" description="Basic and acidic residues" evidence="1">
    <location>
        <begin position="55"/>
        <end position="87"/>
    </location>
</feature>
<evidence type="ECO:0000313" key="2">
    <source>
        <dbReference type="Proteomes" id="UP000038045"/>
    </source>
</evidence>
<organism evidence="2 3">
    <name type="scientific">Parastrongyloides trichosuri</name>
    <name type="common">Possum-specific nematode worm</name>
    <dbReference type="NCBI Taxonomy" id="131310"/>
    <lineage>
        <taxon>Eukaryota</taxon>
        <taxon>Metazoa</taxon>
        <taxon>Ecdysozoa</taxon>
        <taxon>Nematoda</taxon>
        <taxon>Chromadorea</taxon>
        <taxon>Rhabditida</taxon>
        <taxon>Tylenchina</taxon>
        <taxon>Panagrolaimomorpha</taxon>
        <taxon>Strongyloidoidea</taxon>
        <taxon>Strongyloididae</taxon>
        <taxon>Parastrongyloides</taxon>
    </lineage>
</organism>
<feature type="compositionally biased region" description="Basic residues" evidence="1">
    <location>
        <begin position="140"/>
        <end position="150"/>
    </location>
</feature>
<accession>A0A0N4ZGQ6</accession>
<evidence type="ECO:0000256" key="1">
    <source>
        <dbReference type="SAM" id="MobiDB-lite"/>
    </source>
</evidence>
<dbReference type="Proteomes" id="UP000038045">
    <property type="component" value="Unplaced"/>
</dbReference>